<evidence type="ECO:0000313" key="1">
    <source>
        <dbReference type="EMBL" id="GAA3889916.1"/>
    </source>
</evidence>
<proteinExistence type="predicted"/>
<evidence type="ECO:0000313" key="2">
    <source>
        <dbReference type="Proteomes" id="UP001500827"/>
    </source>
</evidence>
<keyword evidence="2" id="KW-1185">Reference proteome</keyword>
<accession>A0ABP7KZW8</accession>
<comment type="caution">
    <text evidence="1">The sequence shown here is derived from an EMBL/GenBank/DDBJ whole genome shotgun (WGS) entry which is preliminary data.</text>
</comment>
<gene>
    <name evidence="1" type="ORF">GCM10022276_06190</name>
</gene>
<protein>
    <submittedName>
        <fullName evidence="1">Uncharacterized protein</fullName>
    </submittedName>
</protein>
<reference evidence="2" key="1">
    <citation type="journal article" date="2019" name="Int. J. Syst. Evol. Microbiol.">
        <title>The Global Catalogue of Microorganisms (GCM) 10K type strain sequencing project: providing services to taxonomists for standard genome sequencing and annotation.</title>
        <authorList>
            <consortium name="The Broad Institute Genomics Platform"/>
            <consortium name="The Broad Institute Genome Sequencing Center for Infectious Disease"/>
            <person name="Wu L."/>
            <person name="Ma J."/>
        </authorList>
    </citation>
    <scope>NUCLEOTIDE SEQUENCE [LARGE SCALE GENOMIC DNA]</scope>
    <source>
        <strain evidence="2">JCM 17543</strain>
    </source>
</reference>
<dbReference type="Proteomes" id="UP001500827">
    <property type="component" value="Unassembled WGS sequence"/>
</dbReference>
<name>A0ABP7KZW8_9SPHN</name>
<organism evidence="1 2">
    <name type="scientific">Sphingomonas limnosediminicola</name>
    <dbReference type="NCBI Taxonomy" id="940133"/>
    <lineage>
        <taxon>Bacteria</taxon>
        <taxon>Pseudomonadati</taxon>
        <taxon>Pseudomonadota</taxon>
        <taxon>Alphaproteobacteria</taxon>
        <taxon>Sphingomonadales</taxon>
        <taxon>Sphingomonadaceae</taxon>
        <taxon>Sphingomonas</taxon>
    </lineage>
</organism>
<dbReference type="EMBL" id="BAABBM010000001">
    <property type="protein sequence ID" value="GAA3889916.1"/>
    <property type="molecule type" value="Genomic_DNA"/>
</dbReference>
<sequence length="171" mass="18597">MLSLHDPEWSRLSHAYGLASDTPRLLTELAGSTAPHTDYESEPWFSLWSSLCHQGDVFTASYAAVPHIVEIACKTEGVIDFSFFQLPASIEVARLNGKGPAIPEELEEPYQRAISGLTECVSLHRDDPWDEATALSALAALAVAKGHAHVAEAILNLDGDLIAKLRSLDFD</sequence>